<sequence length="93" mass="10618">MVQIHPDKHITRIHFTVDRLAPALFHVGNLAGRDAHLVNRNRIFELQLADNRVAHLALLIGEHLQRKPLSLLAMIFHNSNLLQIALLSQKQQP</sequence>
<reference evidence="1" key="1">
    <citation type="submission" date="2019-08" db="EMBL/GenBank/DDBJ databases">
        <authorList>
            <person name="Kucharzyk K."/>
            <person name="Murdoch R.W."/>
            <person name="Higgins S."/>
            <person name="Loffler F."/>
        </authorList>
    </citation>
    <scope>NUCLEOTIDE SEQUENCE</scope>
</reference>
<dbReference type="AlphaFoldDB" id="A0A645JH69"/>
<gene>
    <name evidence="1" type="ORF">SDC9_210789</name>
</gene>
<evidence type="ECO:0000313" key="1">
    <source>
        <dbReference type="EMBL" id="MPN63035.1"/>
    </source>
</evidence>
<dbReference type="EMBL" id="VSSQ01141877">
    <property type="protein sequence ID" value="MPN63035.1"/>
    <property type="molecule type" value="Genomic_DNA"/>
</dbReference>
<name>A0A645JH69_9ZZZZ</name>
<comment type="caution">
    <text evidence="1">The sequence shown here is derived from an EMBL/GenBank/DDBJ whole genome shotgun (WGS) entry which is preliminary data.</text>
</comment>
<proteinExistence type="predicted"/>
<organism evidence="1">
    <name type="scientific">bioreactor metagenome</name>
    <dbReference type="NCBI Taxonomy" id="1076179"/>
    <lineage>
        <taxon>unclassified sequences</taxon>
        <taxon>metagenomes</taxon>
        <taxon>ecological metagenomes</taxon>
    </lineage>
</organism>
<protein>
    <submittedName>
        <fullName evidence="1">Uncharacterized protein</fullName>
    </submittedName>
</protein>
<accession>A0A645JH69</accession>